<dbReference type="GO" id="GO:0016020">
    <property type="term" value="C:membrane"/>
    <property type="evidence" value="ECO:0007669"/>
    <property type="project" value="InterPro"/>
</dbReference>
<dbReference type="HOGENOM" id="CLU_057101_11_1_11"/>
<accession>A0A076NRX7</accession>
<gene>
    <name evidence="3" type="ORF">CIMIT_06870</name>
</gene>
<dbReference type="STRING" id="156978.CIMIT_06870"/>
<dbReference type="InterPro" id="IPR000045">
    <property type="entry name" value="Prepilin_IV_endopep_pep"/>
</dbReference>
<protein>
    <recommendedName>
        <fullName evidence="2">Prepilin type IV endopeptidase peptidase domain-containing protein</fullName>
    </recommendedName>
</protein>
<keyword evidence="4" id="KW-1185">Reference proteome</keyword>
<feature type="transmembrane region" description="Helical" evidence="1">
    <location>
        <begin position="27"/>
        <end position="49"/>
    </location>
</feature>
<name>A0A076NRX7_9CORY</name>
<evidence type="ECO:0000256" key="1">
    <source>
        <dbReference type="SAM" id="Phobius"/>
    </source>
</evidence>
<keyword evidence="1" id="KW-1133">Transmembrane helix</keyword>
<dbReference type="Pfam" id="PF01478">
    <property type="entry name" value="Peptidase_A24"/>
    <property type="match status" value="1"/>
</dbReference>
<dbReference type="GO" id="GO:0004190">
    <property type="term" value="F:aspartic-type endopeptidase activity"/>
    <property type="evidence" value="ECO:0007669"/>
    <property type="project" value="InterPro"/>
</dbReference>
<sequence length="130" mass="13256">MCTFAVWSAALCLYDLRWRRLPNPLTVPPALACLFVCVAAPGFAWGLVWPALYFVAGRGIGGGDVKLAVTLGVVLMALGGLGAVLAAVALSGAATVVLGLALRRPRLAHGPQMLGAAWAVGTFVGLNGSV</sequence>
<dbReference type="eggNOG" id="COG1989">
    <property type="taxonomic scope" value="Bacteria"/>
</dbReference>
<dbReference type="EMBL" id="CP009211">
    <property type="protein sequence ID" value="AIJ33657.1"/>
    <property type="molecule type" value="Genomic_DNA"/>
</dbReference>
<organism evidence="3 4">
    <name type="scientific">Corynebacterium imitans</name>
    <dbReference type="NCBI Taxonomy" id="156978"/>
    <lineage>
        <taxon>Bacteria</taxon>
        <taxon>Bacillati</taxon>
        <taxon>Actinomycetota</taxon>
        <taxon>Actinomycetes</taxon>
        <taxon>Mycobacteriales</taxon>
        <taxon>Corynebacteriaceae</taxon>
        <taxon>Corynebacterium</taxon>
    </lineage>
</organism>
<dbReference type="AlphaFoldDB" id="A0A076NRX7"/>
<keyword evidence="1" id="KW-0472">Membrane</keyword>
<evidence type="ECO:0000313" key="3">
    <source>
        <dbReference type="EMBL" id="AIJ33657.1"/>
    </source>
</evidence>
<proteinExistence type="predicted"/>
<keyword evidence="1" id="KW-0812">Transmembrane</keyword>
<feature type="domain" description="Prepilin type IV endopeptidase peptidase" evidence="2">
    <location>
        <begin position="3"/>
        <end position="93"/>
    </location>
</feature>
<evidence type="ECO:0000313" key="4">
    <source>
        <dbReference type="Proteomes" id="UP000028780"/>
    </source>
</evidence>
<dbReference type="Proteomes" id="UP000028780">
    <property type="component" value="Chromosome"/>
</dbReference>
<dbReference type="Gene3D" id="1.20.120.1220">
    <property type="match status" value="1"/>
</dbReference>
<dbReference type="KEGG" id="cii:CIMIT_06870"/>
<evidence type="ECO:0000259" key="2">
    <source>
        <dbReference type="Pfam" id="PF01478"/>
    </source>
</evidence>
<reference evidence="3 4" key="1">
    <citation type="submission" date="2014-08" db="EMBL/GenBank/DDBJ databases">
        <title>Complete genome sequence of Corynebacterium imitans DSM 44264, isolated from a five-month-old boy with suspected pharyngeal diphtheria.</title>
        <authorList>
            <person name="Mollmann S."/>
            <person name="Albersmeier A."/>
            <person name="Ruckert C."/>
            <person name="Tauch A."/>
        </authorList>
    </citation>
    <scope>NUCLEOTIDE SEQUENCE [LARGE SCALE GENOMIC DNA]</scope>
    <source>
        <strain evidence="3 4">DSM 44264</strain>
    </source>
</reference>
<feature type="transmembrane region" description="Helical" evidence="1">
    <location>
        <begin position="69"/>
        <end position="102"/>
    </location>
</feature>